<accession>A0A4S8MEX9</accession>
<dbReference type="AlphaFoldDB" id="A0A4S8MEX9"/>
<name>A0A4S8MEX9_DENBC</name>
<evidence type="ECO:0000313" key="2">
    <source>
        <dbReference type="Proteomes" id="UP000297245"/>
    </source>
</evidence>
<dbReference type="Proteomes" id="UP000297245">
    <property type="component" value="Unassembled WGS sequence"/>
</dbReference>
<dbReference type="OrthoDB" id="3257768at2759"/>
<proteinExistence type="predicted"/>
<dbReference type="EMBL" id="ML179093">
    <property type="protein sequence ID" value="THV01173.1"/>
    <property type="molecule type" value="Genomic_DNA"/>
</dbReference>
<organism evidence="1 2">
    <name type="scientific">Dendrothele bispora (strain CBS 962.96)</name>
    <dbReference type="NCBI Taxonomy" id="1314807"/>
    <lineage>
        <taxon>Eukaryota</taxon>
        <taxon>Fungi</taxon>
        <taxon>Dikarya</taxon>
        <taxon>Basidiomycota</taxon>
        <taxon>Agaricomycotina</taxon>
        <taxon>Agaricomycetes</taxon>
        <taxon>Agaricomycetidae</taxon>
        <taxon>Agaricales</taxon>
        <taxon>Agaricales incertae sedis</taxon>
        <taxon>Dendrothele</taxon>
    </lineage>
</organism>
<evidence type="ECO:0000313" key="1">
    <source>
        <dbReference type="EMBL" id="THV01173.1"/>
    </source>
</evidence>
<reference evidence="1 2" key="1">
    <citation type="journal article" date="2019" name="Nat. Ecol. Evol.">
        <title>Megaphylogeny resolves global patterns of mushroom evolution.</title>
        <authorList>
            <person name="Varga T."/>
            <person name="Krizsan K."/>
            <person name="Foldi C."/>
            <person name="Dima B."/>
            <person name="Sanchez-Garcia M."/>
            <person name="Sanchez-Ramirez S."/>
            <person name="Szollosi G.J."/>
            <person name="Szarkandi J.G."/>
            <person name="Papp V."/>
            <person name="Albert L."/>
            <person name="Andreopoulos W."/>
            <person name="Angelini C."/>
            <person name="Antonin V."/>
            <person name="Barry K.W."/>
            <person name="Bougher N.L."/>
            <person name="Buchanan P."/>
            <person name="Buyck B."/>
            <person name="Bense V."/>
            <person name="Catcheside P."/>
            <person name="Chovatia M."/>
            <person name="Cooper J."/>
            <person name="Damon W."/>
            <person name="Desjardin D."/>
            <person name="Finy P."/>
            <person name="Geml J."/>
            <person name="Haridas S."/>
            <person name="Hughes K."/>
            <person name="Justo A."/>
            <person name="Karasinski D."/>
            <person name="Kautmanova I."/>
            <person name="Kiss B."/>
            <person name="Kocsube S."/>
            <person name="Kotiranta H."/>
            <person name="LaButti K.M."/>
            <person name="Lechner B.E."/>
            <person name="Liimatainen K."/>
            <person name="Lipzen A."/>
            <person name="Lukacs Z."/>
            <person name="Mihaltcheva S."/>
            <person name="Morgado L.N."/>
            <person name="Niskanen T."/>
            <person name="Noordeloos M.E."/>
            <person name="Ohm R.A."/>
            <person name="Ortiz-Santana B."/>
            <person name="Ovrebo C."/>
            <person name="Racz N."/>
            <person name="Riley R."/>
            <person name="Savchenko A."/>
            <person name="Shiryaev A."/>
            <person name="Soop K."/>
            <person name="Spirin V."/>
            <person name="Szebenyi C."/>
            <person name="Tomsovsky M."/>
            <person name="Tulloss R.E."/>
            <person name="Uehling J."/>
            <person name="Grigoriev I.V."/>
            <person name="Vagvolgyi C."/>
            <person name="Papp T."/>
            <person name="Martin F.M."/>
            <person name="Miettinen O."/>
            <person name="Hibbett D.S."/>
            <person name="Nagy L.G."/>
        </authorList>
    </citation>
    <scope>NUCLEOTIDE SEQUENCE [LARGE SCALE GENOMIC DNA]</scope>
    <source>
        <strain evidence="1 2">CBS 962.96</strain>
    </source>
</reference>
<gene>
    <name evidence="1" type="ORF">K435DRAFT_818119</name>
</gene>
<sequence>MEARLRDGLLNESLNHLRQSLLVKQRLLRYKKINARNQGATTRSRRKVGRQDRKIKLAAATYRAAWKAKLSLLDGNQDTLGWNKLLDEHIVGMEDLQEAEQRRAKAAKTKRADAARRALVGENPVPGAREKNRVPSWIWHGGDLGAKHMPVLSDGERRFCFSRRR</sequence>
<keyword evidence="2" id="KW-1185">Reference proteome</keyword>
<protein>
    <submittedName>
        <fullName evidence="1">Uncharacterized protein</fullName>
    </submittedName>
</protein>